<dbReference type="EMBL" id="LWGZ01000313">
    <property type="protein sequence ID" value="OAX63925.1"/>
    <property type="molecule type" value="Genomic_DNA"/>
</dbReference>
<reference evidence="2 3" key="1">
    <citation type="submission" date="2016-04" db="EMBL/GenBank/DDBJ databases">
        <title>Identification of putative biosynthetic pathways for the production of bioactive secondary metabolites by the marine actinomycete Kocuria kristinae RUTW2-3.</title>
        <authorList>
            <person name="Waterworth S.C."/>
            <person name="Walmsley T.A."/>
            <person name="Matongo T."/>
            <person name="Davies-Coleman M.T."/>
            <person name="Dorrington R.A."/>
        </authorList>
    </citation>
    <scope>NUCLEOTIDE SEQUENCE [LARGE SCALE GENOMIC DNA]</scope>
    <source>
        <strain evidence="2 3">RUTW4-5</strain>
    </source>
</reference>
<dbReference type="AlphaFoldDB" id="A0A657IVD2"/>
<evidence type="ECO:0008006" key="4">
    <source>
        <dbReference type="Google" id="ProtNLM"/>
    </source>
</evidence>
<accession>A0A657IVD2</accession>
<evidence type="ECO:0000313" key="3">
    <source>
        <dbReference type="Proteomes" id="UP000092021"/>
    </source>
</evidence>
<comment type="caution">
    <text evidence="2">The sequence shown here is derived from an EMBL/GenBank/DDBJ whole genome shotgun (WGS) entry which is preliminary data.</text>
</comment>
<dbReference type="Gene3D" id="2.60.40.420">
    <property type="entry name" value="Cupredoxins - blue copper proteins"/>
    <property type="match status" value="1"/>
</dbReference>
<gene>
    <name evidence="2" type="ORF">A5N15_03540</name>
</gene>
<evidence type="ECO:0000256" key="1">
    <source>
        <dbReference type="SAM" id="MobiDB-lite"/>
    </source>
</evidence>
<dbReference type="Proteomes" id="UP000092021">
    <property type="component" value="Unassembled WGS sequence"/>
</dbReference>
<dbReference type="SUPFAM" id="SSF49503">
    <property type="entry name" value="Cupredoxins"/>
    <property type="match status" value="1"/>
</dbReference>
<organism evidence="2 3">
    <name type="scientific">Rothia kristinae</name>
    <dbReference type="NCBI Taxonomy" id="37923"/>
    <lineage>
        <taxon>Bacteria</taxon>
        <taxon>Bacillati</taxon>
        <taxon>Actinomycetota</taxon>
        <taxon>Actinomycetes</taxon>
        <taxon>Micrococcales</taxon>
        <taxon>Micrococcaceae</taxon>
        <taxon>Rothia</taxon>
    </lineage>
</organism>
<feature type="region of interest" description="Disordered" evidence="1">
    <location>
        <begin position="85"/>
        <end position="148"/>
    </location>
</feature>
<dbReference type="InterPro" id="IPR008972">
    <property type="entry name" value="Cupredoxin"/>
</dbReference>
<evidence type="ECO:0000313" key="2">
    <source>
        <dbReference type="EMBL" id="OAX63925.1"/>
    </source>
</evidence>
<proteinExistence type="predicted"/>
<sequence length="148" mass="15342">MAVKATAAMRFEPAEITVPAGDRLILEVTNADETTVHDLVLDGGATSGRLDPGASASVDAGVITQDVDGWCSIVGHRQMGMTLRIRADGASSPGEESSGRGDSSADGQGAGTNRPWTCRPPRGRITAPAPRCWTRPPSTGWSRTGRAG</sequence>
<name>A0A657IVD2_9MICC</name>
<protein>
    <recommendedName>
        <fullName evidence="4">EfeO-type cupredoxin-like domain-containing protein</fullName>
    </recommendedName>
</protein>